<dbReference type="PANTHER" id="PTHR10046">
    <property type="entry name" value="ATP DEPENDENT LON PROTEASE FAMILY MEMBER"/>
    <property type="match status" value="1"/>
</dbReference>
<evidence type="ECO:0000256" key="6">
    <source>
        <dbReference type="ARBA" id="ARBA00023140"/>
    </source>
</evidence>
<dbReference type="InterPro" id="IPR027417">
    <property type="entry name" value="P-loop_NTPase"/>
</dbReference>
<dbReference type="GO" id="GO:0006508">
    <property type="term" value="P:proteolysis"/>
    <property type="evidence" value="ECO:0007669"/>
    <property type="project" value="UniProtKB-KW"/>
</dbReference>
<keyword evidence="4 7" id="KW-0720">Serine protease</keyword>
<dbReference type="GO" id="GO:0004252">
    <property type="term" value="F:serine-type endopeptidase activity"/>
    <property type="evidence" value="ECO:0007669"/>
    <property type="project" value="UniProtKB-UniRule"/>
</dbReference>
<dbReference type="Gene3D" id="1.10.8.60">
    <property type="match status" value="1"/>
</dbReference>
<dbReference type="GO" id="GO:0016887">
    <property type="term" value="F:ATP hydrolysis activity"/>
    <property type="evidence" value="ECO:0007669"/>
    <property type="project" value="InterPro"/>
</dbReference>
<dbReference type="CDD" id="cd19500">
    <property type="entry name" value="RecA-like_Lon"/>
    <property type="match status" value="1"/>
</dbReference>
<feature type="active site" evidence="7">
    <location>
        <position position="919"/>
    </location>
</feature>
<evidence type="ECO:0000256" key="2">
    <source>
        <dbReference type="ARBA" id="ARBA00022741"/>
    </source>
</evidence>
<dbReference type="GO" id="GO:0004176">
    <property type="term" value="F:ATP-dependent peptidase activity"/>
    <property type="evidence" value="ECO:0007669"/>
    <property type="project" value="UniProtKB-UniRule"/>
</dbReference>
<dbReference type="Gene3D" id="1.20.58.1480">
    <property type="match status" value="1"/>
</dbReference>
<dbReference type="OrthoDB" id="2411602at2759"/>
<dbReference type="InterPro" id="IPR003593">
    <property type="entry name" value="AAA+_ATPase"/>
</dbReference>
<dbReference type="PROSITE" id="PS51787">
    <property type="entry name" value="LON_N"/>
    <property type="match status" value="1"/>
</dbReference>
<dbReference type="InterPro" id="IPR003111">
    <property type="entry name" value="Lon_prtase_N"/>
</dbReference>
<dbReference type="InterPro" id="IPR008269">
    <property type="entry name" value="Lon_proteolytic"/>
</dbReference>
<accession>A0A167Y8I7</accession>
<evidence type="ECO:0000256" key="8">
    <source>
        <dbReference type="SAM" id="MobiDB-lite"/>
    </source>
</evidence>
<dbReference type="SUPFAM" id="SSF52540">
    <property type="entry name" value="P-loop containing nucleoside triphosphate hydrolases"/>
    <property type="match status" value="1"/>
</dbReference>
<dbReference type="Gene3D" id="3.40.50.300">
    <property type="entry name" value="P-loop containing nucleotide triphosphate hydrolases"/>
    <property type="match status" value="1"/>
</dbReference>
<dbReference type="Gene3D" id="3.30.230.10">
    <property type="match status" value="1"/>
</dbReference>
<dbReference type="SMART" id="SM00464">
    <property type="entry name" value="LON"/>
    <property type="match status" value="1"/>
</dbReference>
<comment type="similarity">
    <text evidence="7">Belongs to the peptidase S16 family.</text>
</comment>
<keyword evidence="5" id="KW-0067">ATP-binding</keyword>
<feature type="compositionally biased region" description="Gly residues" evidence="8">
    <location>
        <begin position="358"/>
        <end position="370"/>
    </location>
</feature>
<keyword evidence="6" id="KW-0576">Peroxisome</keyword>
<dbReference type="PROSITE" id="PS51786">
    <property type="entry name" value="LON_PROTEOLYTIC"/>
    <property type="match status" value="1"/>
</dbReference>
<keyword evidence="1 7" id="KW-0645">Protease</keyword>
<evidence type="ECO:0000313" key="11">
    <source>
        <dbReference type="EMBL" id="OAA65974.1"/>
    </source>
</evidence>
<dbReference type="AlphaFoldDB" id="A0A167Y8I7"/>
<feature type="active site" evidence="7">
    <location>
        <position position="962"/>
    </location>
</feature>
<dbReference type="InterPro" id="IPR027065">
    <property type="entry name" value="Lon_Prtase"/>
</dbReference>
<evidence type="ECO:0000313" key="12">
    <source>
        <dbReference type="Proteomes" id="UP000076874"/>
    </source>
</evidence>
<dbReference type="SUPFAM" id="SSF88697">
    <property type="entry name" value="PUA domain-like"/>
    <property type="match status" value="1"/>
</dbReference>
<feature type="region of interest" description="Disordered" evidence="8">
    <location>
        <begin position="358"/>
        <end position="385"/>
    </location>
</feature>
<sequence>MARPHSSPLPILPLPKGVVLFPGLLQRIPATANRPDVAALLASIYARAAAAGSSVSAVDANDGPAASLAINDVPVVCVPMASPYVGPRGQLLLGRGPHGDHGDHNDNDNALVPPGRSPPAFIAGKSTKADLFGCGVVAKIVKIEGRDAGEFALHVEGRSRVRIDDIYQERPCFEGNVTLHRDEINATDPALYQAFQRLKAASRDLAQVLRVAAALTPDRPHARFTPLLARRLDAFILNKTIAEAGLLADFMTNIVAASYDEKLQVLALFDVKTRVARVVELLARQTDAIRNSIKVTTVALDGSSDDGGEPGGGLPPRGRGSSNQHGPFSILIPPQNFILPPGTGFGGGGGMGNGIGGLFGPGGPGGGGGFRQPPSQDQEEADEVDDLAKKLEAAQLSPEAAKVATRELKRLRKMVPAQAEYSVVRGYLETLADIPWSKTTNDRLGPDTLAKARAQLDGDHYGLEPVKKRLLEYLAVLRLKQSVNEQVDARVQETEKELERARAAVAASASATGQSPATTTPAESDTKTVATTATVTDVHERVRAATAQLQSLRRQRMTDKSPILLLVGPPGVGKTSLARSVAASLGRAFHRISLGGVRDEAEIRGHRRTYVAAMPGLIMQGLRKVGVANPVILLDELDKLGTANFHGDPSAAMLEVLDPEQNHTFVDHYVGVPFDLSRVLFLATANSLDTIPPPLLDRLETLALPGYTTLEKKHIALQYLVPKQVRANGLAAAQVGLDEAVVAQVIEAYTREAGVRNLERELGALCRAKAVEYAEAQDGGTLAAYRPHLTVDDLERILGAAKFEEEVLAAADDGTDPPDGHGHGHGRPGVVTGLVAYSGGSGQGSILFIEVAAMPGRGNLQLTGKLGDVLKESVEVALSWVKAHAFALGLTADPTEDIVRRRTIHVHCPSGAVPKDGPSSGLAQAVALVSLFSGRAVRPSLAMTGELTLRGRVTAVGGIKEKLIGALRAGVKTVLLPAQNRRDVKDLPQEIKDGLDIIHVSHVWEALHHIWPDVQFPGTTHIPAVESRL</sequence>
<feature type="domain" description="Lon proteolytic" evidence="9">
    <location>
        <begin position="825"/>
        <end position="1013"/>
    </location>
</feature>
<dbReference type="SMART" id="SM00382">
    <property type="entry name" value="AAA"/>
    <property type="match status" value="1"/>
</dbReference>
<feature type="compositionally biased region" description="Polar residues" evidence="8">
    <location>
        <begin position="512"/>
        <end position="523"/>
    </location>
</feature>
<evidence type="ECO:0000256" key="5">
    <source>
        <dbReference type="ARBA" id="ARBA00022840"/>
    </source>
</evidence>
<dbReference type="InterPro" id="IPR054594">
    <property type="entry name" value="Lon_lid"/>
</dbReference>
<evidence type="ECO:0000256" key="4">
    <source>
        <dbReference type="ARBA" id="ARBA00022825"/>
    </source>
</evidence>
<dbReference type="GO" id="GO:0030163">
    <property type="term" value="P:protein catabolic process"/>
    <property type="evidence" value="ECO:0007669"/>
    <property type="project" value="InterPro"/>
</dbReference>
<dbReference type="InterPro" id="IPR003959">
    <property type="entry name" value="ATPase_AAA_core"/>
</dbReference>
<keyword evidence="3 7" id="KW-0378">Hydrolase</keyword>
<dbReference type="STRING" id="1081102.A0A167Y8I7"/>
<feature type="domain" description="Lon N-terminal" evidence="10">
    <location>
        <begin position="9"/>
        <end position="286"/>
    </location>
</feature>
<dbReference type="PRINTS" id="PR00830">
    <property type="entry name" value="ENDOLAPTASE"/>
</dbReference>
<protein>
    <submittedName>
        <fullName evidence="11">Peptidase s16</fullName>
    </submittedName>
</protein>
<dbReference type="GO" id="GO:0005524">
    <property type="term" value="F:ATP binding"/>
    <property type="evidence" value="ECO:0007669"/>
    <property type="project" value="UniProtKB-KW"/>
</dbReference>
<dbReference type="InterPro" id="IPR046336">
    <property type="entry name" value="Lon_prtase_N_sf"/>
</dbReference>
<keyword evidence="2" id="KW-0547">Nucleotide-binding</keyword>
<dbReference type="InterPro" id="IPR020568">
    <property type="entry name" value="Ribosomal_Su5_D2-typ_SF"/>
</dbReference>
<dbReference type="EMBL" id="AZHD01000003">
    <property type="protein sequence ID" value="OAA65974.1"/>
    <property type="molecule type" value="Genomic_DNA"/>
</dbReference>
<evidence type="ECO:0000259" key="10">
    <source>
        <dbReference type="PROSITE" id="PS51787"/>
    </source>
</evidence>
<reference evidence="11 12" key="1">
    <citation type="journal article" date="2016" name="Genome Biol. Evol.">
        <title>Divergent and convergent evolution of fungal pathogenicity.</title>
        <authorList>
            <person name="Shang Y."/>
            <person name="Xiao G."/>
            <person name="Zheng P."/>
            <person name="Cen K."/>
            <person name="Zhan S."/>
            <person name="Wang C."/>
        </authorList>
    </citation>
    <scope>NUCLEOTIDE SEQUENCE [LARGE SCALE GENOMIC DNA]</scope>
    <source>
        <strain evidence="11 12">RCEF 264</strain>
    </source>
</reference>
<comment type="caution">
    <text evidence="11">The sequence shown here is derived from an EMBL/GenBank/DDBJ whole genome shotgun (WGS) entry which is preliminary data.</text>
</comment>
<feature type="region of interest" description="Disordered" evidence="8">
    <location>
        <begin position="299"/>
        <end position="326"/>
    </location>
</feature>
<dbReference type="InterPro" id="IPR015947">
    <property type="entry name" value="PUA-like_sf"/>
</dbReference>
<dbReference type="InterPro" id="IPR014721">
    <property type="entry name" value="Ribsml_uS5_D2-typ_fold_subgr"/>
</dbReference>
<proteinExistence type="inferred from homology"/>
<dbReference type="Pfam" id="PF02190">
    <property type="entry name" value="LON_substr_bdg"/>
    <property type="match status" value="1"/>
</dbReference>
<dbReference type="FunFam" id="1.20.5.5270:FF:000002">
    <property type="entry name" value="Lon protease homolog"/>
    <property type="match status" value="1"/>
</dbReference>
<dbReference type="FunFam" id="1.10.8.60:FF:000091">
    <property type="entry name" value="Lon protease homolog 2, peroxisomal"/>
    <property type="match status" value="1"/>
</dbReference>
<dbReference type="Pfam" id="PF00004">
    <property type="entry name" value="AAA"/>
    <property type="match status" value="1"/>
</dbReference>
<evidence type="ECO:0000256" key="7">
    <source>
        <dbReference type="PROSITE-ProRule" id="PRU01122"/>
    </source>
</evidence>
<organism evidence="11 12">
    <name type="scientific">Niveomyces insectorum RCEF 264</name>
    <dbReference type="NCBI Taxonomy" id="1081102"/>
    <lineage>
        <taxon>Eukaryota</taxon>
        <taxon>Fungi</taxon>
        <taxon>Dikarya</taxon>
        <taxon>Ascomycota</taxon>
        <taxon>Pezizomycotina</taxon>
        <taxon>Sordariomycetes</taxon>
        <taxon>Hypocreomycetidae</taxon>
        <taxon>Hypocreales</taxon>
        <taxon>Cordycipitaceae</taxon>
        <taxon>Niveomyces</taxon>
    </lineage>
</organism>
<keyword evidence="12" id="KW-1185">Reference proteome</keyword>
<dbReference type="Gene3D" id="1.20.5.5270">
    <property type="match status" value="1"/>
</dbReference>
<dbReference type="FunFam" id="3.30.230.10:FF:000039">
    <property type="entry name" value="Lon protease homolog 2, peroxisomal"/>
    <property type="match status" value="1"/>
</dbReference>
<feature type="region of interest" description="Disordered" evidence="8">
    <location>
        <begin position="504"/>
        <end position="528"/>
    </location>
</feature>
<evidence type="ECO:0000256" key="3">
    <source>
        <dbReference type="ARBA" id="ARBA00022801"/>
    </source>
</evidence>
<dbReference type="Pfam" id="PF05362">
    <property type="entry name" value="Lon_C"/>
    <property type="match status" value="1"/>
</dbReference>
<dbReference type="Gene3D" id="2.30.130.40">
    <property type="entry name" value="LON domain-like"/>
    <property type="match status" value="1"/>
</dbReference>
<dbReference type="Pfam" id="PF22667">
    <property type="entry name" value="Lon_lid"/>
    <property type="match status" value="1"/>
</dbReference>
<evidence type="ECO:0000259" key="9">
    <source>
        <dbReference type="PROSITE" id="PS51786"/>
    </source>
</evidence>
<evidence type="ECO:0000256" key="1">
    <source>
        <dbReference type="ARBA" id="ARBA00022670"/>
    </source>
</evidence>
<name>A0A167Y8I7_9HYPO</name>
<dbReference type="Proteomes" id="UP000076874">
    <property type="component" value="Unassembled WGS sequence"/>
</dbReference>
<gene>
    <name evidence="11" type="ORF">SPI_02761</name>
</gene>
<dbReference type="SUPFAM" id="SSF54211">
    <property type="entry name" value="Ribosomal protein S5 domain 2-like"/>
    <property type="match status" value="1"/>
</dbReference>